<dbReference type="PROSITE" id="PS51257">
    <property type="entry name" value="PROKAR_LIPOPROTEIN"/>
    <property type="match status" value="1"/>
</dbReference>
<name>A0A067JEA4_JATCU</name>
<dbReference type="InterPro" id="IPR001841">
    <property type="entry name" value="Znf_RING"/>
</dbReference>
<evidence type="ECO:0000259" key="18">
    <source>
        <dbReference type="PROSITE" id="PS50089"/>
    </source>
</evidence>
<evidence type="ECO:0000256" key="6">
    <source>
        <dbReference type="ARBA" id="ARBA00022679"/>
    </source>
</evidence>
<dbReference type="PROSITE" id="PS50089">
    <property type="entry name" value="ZF_RING_2"/>
    <property type="match status" value="1"/>
</dbReference>
<evidence type="ECO:0000256" key="8">
    <source>
        <dbReference type="ARBA" id="ARBA00022723"/>
    </source>
</evidence>
<dbReference type="InterPro" id="IPR012875">
    <property type="entry name" value="SDHF4"/>
</dbReference>
<comment type="similarity">
    <text evidence="14">Belongs to the RING-type zinc finger family. ATL subfamily.</text>
</comment>
<evidence type="ECO:0000256" key="11">
    <source>
        <dbReference type="ARBA" id="ARBA00022833"/>
    </source>
</evidence>
<dbReference type="STRING" id="180498.A0A067JEA4"/>
<dbReference type="InterPro" id="IPR046948">
    <property type="entry name" value="ATL20-22-like"/>
</dbReference>
<evidence type="ECO:0000256" key="1">
    <source>
        <dbReference type="ARBA" id="ARBA00000900"/>
    </source>
</evidence>
<keyword evidence="6" id="KW-0808">Transferase</keyword>
<comment type="catalytic activity">
    <reaction evidence="1">
        <text>S-ubiquitinyl-[E2 ubiquitin-conjugating enzyme]-L-cysteine + [acceptor protein]-L-lysine = [E2 ubiquitin-conjugating enzyme]-L-cysteine + N(6)-ubiquitinyl-[acceptor protein]-L-lysine.</text>
        <dbReference type="EC" id="2.3.2.27"/>
    </reaction>
</comment>
<dbReference type="EC" id="2.3.2.27" evidence="5"/>
<proteinExistence type="inferred from homology"/>
<gene>
    <name evidence="19" type="ORF">JCGZ_25983</name>
</gene>
<dbReference type="SMART" id="SM00184">
    <property type="entry name" value="RING"/>
    <property type="match status" value="1"/>
</dbReference>
<keyword evidence="9 15" id="KW-0863">Zinc-finger</keyword>
<evidence type="ECO:0000256" key="5">
    <source>
        <dbReference type="ARBA" id="ARBA00012483"/>
    </source>
</evidence>
<evidence type="ECO:0000256" key="12">
    <source>
        <dbReference type="ARBA" id="ARBA00022989"/>
    </source>
</evidence>
<feature type="domain" description="RING-type" evidence="18">
    <location>
        <begin position="270"/>
        <end position="312"/>
    </location>
</feature>
<dbReference type="GO" id="GO:0016020">
    <property type="term" value="C:membrane"/>
    <property type="evidence" value="ECO:0007669"/>
    <property type="project" value="UniProtKB-SubCell"/>
</dbReference>
<evidence type="ECO:0000256" key="3">
    <source>
        <dbReference type="ARBA" id="ARBA00004906"/>
    </source>
</evidence>
<dbReference type="PANTHER" id="PTHR46279">
    <property type="entry name" value="RING/U-BOX SUPERFAMILY PROTEIN"/>
    <property type="match status" value="1"/>
</dbReference>
<dbReference type="Proteomes" id="UP000027138">
    <property type="component" value="Unassembled WGS sequence"/>
</dbReference>
<dbReference type="Gene3D" id="3.30.40.10">
    <property type="entry name" value="Zinc/RING finger domain, C3HC4 (zinc finger)"/>
    <property type="match status" value="1"/>
</dbReference>
<evidence type="ECO:0000256" key="17">
    <source>
        <dbReference type="SAM" id="Phobius"/>
    </source>
</evidence>
<dbReference type="SUPFAM" id="SSF57850">
    <property type="entry name" value="RING/U-box"/>
    <property type="match status" value="1"/>
</dbReference>
<evidence type="ECO:0000313" key="19">
    <source>
        <dbReference type="EMBL" id="KDP22152.1"/>
    </source>
</evidence>
<keyword evidence="13 17" id="KW-0472">Membrane</keyword>
<keyword evidence="8" id="KW-0479">Metal-binding</keyword>
<keyword evidence="7 17" id="KW-0812">Transmembrane</keyword>
<dbReference type="Pfam" id="PF07896">
    <property type="entry name" value="DUF1674"/>
    <property type="match status" value="1"/>
</dbReference>
<evidence type="ECO:0000256" key="15">
    <source>
        <dbReference type="PROSITE-ProRule" id="PRU00175"/>
    </source>
</evidence>
<protein>
    <recommendedName>
        <fullName evidence="5">RING-type E3 ubiquitin transferase</fullName>
        <ecNumber evidence="5">2.3.2.27</ecNumber>
    </recommendedName>
</protein>
<feature type="transmembrane region" description="Helical" evidence="17">
    <location>
        <begin position="186"/>
        <end position="209"/>
    </location>
</feature>
<organism evidence="19 20">
    <name type="scientific">Jatropha curcas</name>
    <name type="common">Barbados nut</name>
    <dbReference type="NCBI Taxonomy" id="180498"/>
    <lineage>
        <taxon>Eukaryota</taxon>
        <taxon>Viridiplantae</taxon>
        <taxon>Streptophyta</taxon>
        <taxon>Embryophyta</taxon>
        <taxon>Tracheophyta</taxon>
        <taxon>Spermatophyta</taxon>
        <taxon>Magnoliopsida</taxon>
        <taxon>eudicotyledons</taxon>
        <taxon>Gunneridae</taxon>
        <taxon>Pentapetalae</taxon>
        <taxon>rosids</taxon>
        <taxon>fabids</taxon>
        <taxon>Malpighiales</taxon>
        <taxon>Euphorbiaceae</taxon>
        <taxon>Crotonoideae</taxon>
        <taxon>Jatropheae</taxon>
        <taxon>Jatropha</taxon>
    </lineage>
</organism>
<dbReference type="PANTHER" id="PTHR46279:SF10">
    <property type="entry name" value="RING-TYPE E3 UBIQUITIN TRANSFERASE"/>
    <property type="match status" value="1"/>
</dbReference>
<evidence type="ECO:0000313" key="20">
    <source>
        <dbReference type="Proteomes" id="UP000027138"/>
    </source>
</evidence>
<evidence type="ECO:0000256" key="4">
    <source>
        <dbReference type="ARBA" id="ARBA00005701"/>
    </source>
</evidence>
<dbReference type="EMBL" id="KK915447">
    <property type="protein sequence ID" value="KDP22152.1"/>
    <property type="molecule type" value="Genomic_DNA"/>
</dbReference>
<comment type="pathway">
    <text evidence="3">Protein modification; protein ubiquitination.</text>
</comment>
<evidence type="ECO:0000256" key="13">
    <source>
        <dbReference type="ARBA" id="ARBA00023136"/>
    </source>
</evidence>
<dbReference type="AlphaFoldDB" id="A0A067JEA4"/>
<dbReference type="KEGG" id="jcu:105648341"/>
<reference evidence="19 20" key="1">
    <citation type="journal article" date="2014" name="PLoS ONE">
        <title>Global Analysis of Gene Expression Profiles in Physic Nut (Jatropha curcas L.) Seedlings Exposed to Salt Stress.</title>
        <authorList>
            <person name="Zhang L."/>
            <person name="Zhang C."/>
            <person name="Wu P."/>
            <person name="Chen Y."/>
            <person name="Li M."/>
            <person name="Jiang H."/>
            <person name="Wu G."/>
        </authorList>
    </citation>
    <scope>NUCLEOTIDE SEQUENCE [LARGE SCALE GENOMIC DNA]</scope>
    <source>
        <strain evidence="20">cv. GZQX0401</strain>
        <tissue evidence="19">Young leaves</tissue>
    </source>
</reference>
<evidence type="ECO:0000256" key="16">
    <source>
        <dbReference type="SAM" id="MobiDB-lite"/>
    </source>
</evidence>
<evidence type="ECO:0000256" key="7">
    <source>
        <dbReference type="ARBA" id="ARBA00022692"/>
    </source>
</evidence>
<dbReference type="GO" id="GO:0008270">
    <property type="term" value="F:zinc ion binding"/>
    <property type="evidence" value="ECO:0007669"/>
    <property type="project" value="UniProtKB-KW"/>
</dbReference>
<feature type="region of interest" description="Disordered" evidence="16">
    <location>
        <begin position="48"/>
        <end position="105"/>
    </location>
</feature>
<feature type="compositionally biased region" description="Basic and acidic residues" evidence="16">
    <location>
        <begin position="51"/>
        <end position="74"/>
    </location>
</feature>
<evidence type="ECO:0000256" key="2">
    <source>
        <dbReference type="ARBA" id="ARBA00004167"/>
    </source>
</evidence>
<dbReference type="InterPro" id="IPR013083">
    <property type="entry name" value="Znf_RING/FYVE/PHD"/>
</dbReference>
<keyword evidence="10" id="KW-0833">Ubl conjugation pathway</keyword>
<keyword evidence="12 17" id="KW-1133">Transmembrane helix</keyword>
<accession>A0A067JEA4</accession>
<dbReference type="Pfam" id="PF13639">
    <property type="entry name" value="zf-RING_2"/>
    <property type="match status" value="1"/>
</dbReference>
<evidence type="ECO:0000256" key="9">
    <source>
        <dbReference type="ARBA" id="ARBA00022771"/>
    </source>
</evidence>
<sequence>MARSNLGRLISSSLLNPSNSNLATSCAELEPVTRSAWNSLCRFISSSAEESLEKNEDDVIKQNPDIKSEENREKEEEDEEDGDYVNKETGEVGGPKGPEPTRYGDWERKGISSCRSFASKDVPVEWPFYGQIFSSDLSNDLRLSWGEPGCGKCESRGGRCGPQSNSTTEIVCSHPKQRGIPRSARYIMTIAGGVPVALCVMGLLCFVCSRARHHTYTARRSRGHDLPEFTFTLSSVPTLNAGLDAPTIESYPKVVVGESRRLPNPDDYICSICLCEYKPEETLKIIPECQHCFHADCIYEWLRLKASCPICRISPQPLLPTQPS</sequence>
<evidence type="ECO:0000256" key="14">
    <source>
        <dbReference type="ARBA" id="ARBA00024209"/>
    </source>
</evidence>
<keyword evidence="20" id="KW-1185">Reference proteome</keyword>
<dbReference type="OrthoDB" id="8062037at2759"/>
<comment type="similarity">
    <text evidence="4">Belongs to the SDHAF4 family.</text>
</comment>
<dbReference type="GO" id="GO:0061630">
    <property type="term" value="F:ubiquitin protein ligase activity"/>
    <property type="evidence" value="ECO:0007669"/>
    <property type="project" value="UniProtKB-EC"/>
</dbReference>
<evidence type="ECO:0000256" key="10">
    <source>
        <dbReference type="ARBA" id="ARBA00022786"/>
    </source>
</evidence>
<comment type="subcellular location">
    <subcellularLocation>
        <location evidence="2">Membrane</location>
        <topology evidence="2">Single-pass membrane protein</topology>
    </subcellularLocation>
</comment>
<keyword evidence="11" id="KW-0862">Zinc</keyword>